<reference evidence="1 2" key="1">
    <citation type="journal article" date="2021" name="Int. J. Syst. Evol. Microbiol.">
        <title>Steroidobacter gossypii sp. nov., isolated from soil of cotton cropping field.</title>
        <authorList>
            <person name="Huang R."/>
            <person name="Yang S."/>
            <person name="Zhen C."/>
            <person name="Liu W."/>
        </authorList>
    </citation>
    <scope>NUCLEOTIDE SEQUENCE [LARGE SCALE GENOMIC DNA]</scope>
    <source>
        <strain evidence="1 2">S1-65</strain>
    </source>
</reference>
<proteinExistence type="predicted"/>
<keyword evidence="2" id="KW-1185">Reference proteome</keyword>
<evidence type="ECO:0000313" key="2">
    <source>
        <dbReference type="Proteomes" id="UP000661077"/>
    </source>
</evidence>
<organism evidence="1 2">
    <name type="scientific">Steroidobacter gossypii</name>
    <dbReference type="NCBI Taxonomy" id="2805490"/>
    <lineage>
        <taxon>Bacteria</taxon>
        <taxon>Pseudomonadati</taxon>
        <taxon>Pseudomonadota</taxon>
        <taxon>Gammaproteobacteria</taxon>
        <taxon>Steroidobacterales</taxon>
        <taxon>Steroidobacteraceae</taxon>
        <taxon>Steroidobacter</taxon>
    </lineage>
</organism>
<sequence>MADPLHKFGNEGAWVHVDSGWKFPQGVGDFARVAQPYNIDGNNDAGAEYRHGAATIELEIYAADSAATDATLDGAKATAMRKAGQGARVLSEEPFEAGVLENAHTDGGKVIKGAKIIYATDAKTHEARSRLYYFTTDQWRVLVRAATQDDSKAGDSMLDEFVRALPWDTLGSDSGLH</sequence>
<protein>
    <recommendedName>
        <fullName evidence="3">DUF1795 domain-containing protein</fullName>
    </recommendedName>
</protein>
<dbReference type="EMBL" id="JAEVLS010000001">
    <property type="protein sequence ID" value="MBM0103296.1"/>
    <property type="molecule type" value="Genomic_DNA"/>
</dbReference>
<evidence type="ECO:0000313" key="1">
    <source>
        <dbReference type="EMBL" id="MBM0103296.1"/>
    </source>
</evidence>
<evidence type="ECO:0008006" key="3">
    <source>
        <dbReference type="Google" id="ProtNLM"/>
    </source>
</evidence>
<name>A0ABS1WQQ5_9GAMM</name>
<accession>A0ABS1WQQ5</accession>
<gene>
    <name evidence="1" type="ORF">JM946_01005</name>
</gene>
<dbReference type="RefSeq" id="WP_203165278.1">
    <property type="nucleotide sequence ID" value="NZ_JAEVLS010000001.1"/>
</dbReference>
<comment type="caution">
    <text evidence="1">The sequence shown here is derived from an EMBL/GenBank/DDBJ whole genome shotgun (WGS) entry which is preliminary data.</text>
</comment>
<dbReference type="Proteomes" id="UP000661077">
    <property type="component" value="Unassembled WGS sequence"/>
</dbReference>